<feature type="transmembrane region" description="Helical" evidence="1">
    <location>
        <begin position="70"/>
        <end position="90"/>
    </location>
</feature>
<comment type="caution">
    <text evidence="2">The sequence shown here is derived from an EMBL/GenBank/DDBJ whole genome shotgun (WGS) entry which is preliminary data.</text>
</comment>
<name>A0A401UBT9_9BACT</name>
<keyword evidence="1" id="KW-0812">Transmembrane</keyword>
<feature type="transmembrane region" description="Helical" evidence="1">
    <location>
        <begin position="161"/>
        <end position="178"/>
    </location>
</feature>
<gene>
    <name evidence="2" type="ORF">SanaruYs_25780</name>
</gene>
<sequence length="207" mass="22997">MKEIDEYQQDIASIRSIMERSVKFVSLSGLSGVLAGIYALCGALAAYFTIYYPNSPFGFRFHYINETVTLIKLFTIAAIVLGASLLTGYLMSARKAKKLGLTVWNNTSRQLVIDLLIPLVTGGLFIIVLTYQGYFVIISSACLLFYGLALINASGRTFKEIKYLGLLEIILGLLSAFLPGYGLIFWATGFGVLHIIYGILMHYRYDQ</sequence>
<feature type="transmembrane region" description="Helical" evidence="1">
    <location>
        <begin position="24"/>
        <end position="50"/>
    </location>
</feature>
<feature type="transmembrane region" description="Helical" evidence="1">
    <location>
        <begin position="184"/>
        <end position="203"/>
    </location>
</feature>
<keyword evidence="3" id="KW-1185">Reference proteome</keyword>
<protein>
    <submittedName>
        <fullName evidence="2">Uncharacterized protein</fullName>
    </submittedName>
</protein>
<feature type="transmembrane region" description="Helical" evidence="1">
    <location>
        <begin position="134"/>
        <end position="154"/>
    </location>
</feature>
<accession>A0A401UBT9</accession>
<keyword evidence="1" id="KW-1133">Transmembrane helix</keyword>
<evidence type="ECO:0000313" key="2">
    <source>
        <dbReference type="EMBL" id="GCC52342.1"/>
    </source>
</evidence>
<evidence type="ECO:0000313" key="3">
    <source>
        <dbReference type="Proteomes" id="UP000288227"/>
    </source>
</evidence>
<keyword evidence="1" id="KW-0472">Membrane</keyword>
<organism evidence="2 3">
    <name type="scientific">Chryseotalea sanaruensis</name>
    <dbReference type="NCBI Taxonomy" id="2482724"/>
    <lineage>
        <taxon>Bacteria</taxon>
        <taxon>Pseudomonadati</taxon>
        <taxon>Bacteroidota</taxon>
        <taxon>Cytophagia</taxon>
        <taxon>Cytophagales</taxon>
        <taxon>Chryseotaleaceae</taxon>
        <taxon>Chryseotalea</taxon>
    </lineage>
</organism>
<dbReference type="EMBL" id="BHXQ01000004">
    <property type="protein sequence ID" value="GCC52342.1"/>
    <property type="molecule type" value="Genomic_DNA"/>
</dbReference>
<dbReference type="OrthoDB" id="1120881at2"/>
<evidence type="ECO:0000256" key="1">
    <source>
        <dbReference type="SAM" id="Phobius"/>
    </source>
</evidence>
<feature type="transmembrane region" description="Helical" evidence="1">
    <location>
        <begin position="111"/>
        <end position="128"/>
    </location>
</feature>
<dbReference type="Proteomes" id="UP000288227">
    <property type="component" value="Unassembled WGS sequence"/>
</dbReference>
<dbReference type="RefSeq" id="WP_127122977.1">
    <property type="nucleotide sequence ID" value="NZ_BHXQ01000004.1"/>
</dbReference>
<proteinExistence type="predicted"/>
<dbReference type="AlphaFoldDB" id="A0A401UBT9"/>
<reference evidence="2 3" key="1">
    <citation type="submission" date="2018-11" db="EMBL/GenBank/DDBJ databases">
        <title>Chryseotalea sanarue gen. nov., sp., nov., a member of the family Cytophagaceae, isolated from a brackish lake in Hamamatsu Japan.</title>
        <authorList>
            <person name="Maejima Y."/>
            <person name="Iino T."/>
            <person name="Muraguchi Y."/>
            <person name="Fukuda K."/>
            <person name="Ohkuma M."/>
            <person name="Moriuchi R."/>
            <person name="Dohra H."/>
            <person name="Kimbara K."/>
            <person name="Shintani M."/>
        </authorList>
    </citation>
    <scope>NUCLEOTIDE SEQUENCE [LARGE SCALE GENOMIC DNA]</scope>
    <source>
        <strain evidence="2 3">Ys</strain>
    </source>
</reference>